<protein>
    <submittedName>
        <fullName evidence="2">Uncharacterized protein</fullName>
    </submittedName>
</protein>
<gene>
    <name evidence="2" type="primary">ABSGL_08166.1 scaffold 9591</name>
</gene>
<feature type="region of interest" description="Disordered" evidence="1">
    <location>
        <begin position="27"/>
        <end position="128"/>
    </location>
</feature>
<dbReference type="InParanoid" id="A0A168PHB1"/>
<sequence>MLRYPSSEIRITPIDLDNVELLQRQLKEKLKDQQQQQQRQEQEQEQEDRDDDQPFPPSPSSSINLQHSGFMQTDNVAQPDPGISSVRGSKATTMVDQPESSKRKRPIQDQRTKLTRQRLGLDSIGQKK</sequence>
<feature type="compositionally biased region" description="Polar residues" evidence="1">
    <location>
        <begin position="63"/>
        <end position="76"/>
    </location>
</feature>
<feature type="compositionally biased region" description="Polar residues" evidence="1">
    <location>
        <begin position="86"/>
        <end position="95"/>
    </location>
</feature>
<feature type="compositionally biased region" description="Acidic residues" evidence="1">
    <location>
        <begin position="43"/>
        <end position="53"/>
    </location>
</feature>
<proteinExistence type="predicted"/>
<dbReference type="EMBL" id="LT553804">
    <property type="protein sequence ID" value="SAM02387.1"/>
    <property type="molecule type" value="Genomic_DNA"/>
</dbReference>
<evidence type="ECO:0000313" key="2">
    <source>
        <dbReference type="EMBL" id="SAM02387.1"/>
    </source>
</evidence>
<dbReference type="Proteomes" id="UP000078561">
    <property type="component" value="Unassembled WGS sequence"/>
</dbReference>
<accession>A0A168PHB1</accession>
<name>A0A168PHB1_ABSGL</name>
<organism evidence="2">
    <name type="scientific">Absidia glauca</name>
    <name type="common">Pin mould</name>
    <dbReference type="NCBI Taxonomy" id="4829"/>
    <lineage>
        <taxon>Eukaryota</taxon>
        <taxon>Fungi</taxon>
        <taxon>Fungi incertae sedis</taxon>
        <taxon>Mucoromycota</taxon>
        <taxon>Mucoromycotina</taxon>
        <taxon>Mucoromycetes</taxon>
        <taxon>Mucorales</taxon>
        <taxon>Cunninghamellaceae</taxon>
        <taxon>Absidia</taxon>
    </lineage>
</organism>
<dbReference type="AlphaFoldDB" id="A0A168PHB1"/>
<reference evidence="2" key="1">
    <citation type="submission" date="2016-04" db="EMBL/GenBank/DDBJ databases">
        <authorList>
            <person name="Evans L.H."/>
            <person name="Alamgir A."/>
            <person name="Owens N."/>
            <person name="Weber N.D."/>
            <person name="Virtaneva K."/>
            <person name="Barbian K."/>
            <person name="Babar A."/>
            <person name="Rosenke K."/>
        </authorList>
    </citation>
    <scope>NUCLEOTIDE SEQUENCE [LARGE SCALE GENOMIC DNA]</scope>
    <source>
        <strain evidence="2">CBS 101.48</strain>
    </source>
</reference>
<keyword evidence="3" id="KW-1185">Reference proteome</keyword>
<evidence type="ECO:0000256" key="1">
    <source>
        <dbReference type="SAM" id="MobiDB-lite"/>
    </source>
</evidence>
<evidence type="ECO:0000313" key="3">
    <source>
        <dbReference type="Proteomes" id="UP000078561"/>
    </source>
</evidence>